<dbReference type="InterPro" id="IPR000700">
    <property type="entry name" value="PAS-assoc_C"/>
</dbReference>
<keyword evidence="10" id="KW-1185">Reference proteome</keyword>
<dbReference type="SUPFAM" id="SSF55785">
    <property type="entry name" value="PYP-like sensor domain (PAS domain)"/>
    <property type="match status" value="1"/>
</dbReference>
<evidence type="ECO:0000256" key="1">
    <source>
        <dbReference type="ARBA" id="ARBA00000085"/>
    </source>
</evidence>
<dbReference type="Gene3D" id="3.30.565.10">
    <property type="entry name" value="Histidine kinase-like ATPase, C-terminal domain"/>
    <property type="match status" value="1"/>
</dbReference>
<dbReference type="CDD" id="cd00082">
    <property type="entry name" value="HisKA"/>
    <property type="match status" value="1"/>
</dbReference>
<dbReference type="InterPro" id="IPR036890">
    <property type="entry name" value="HATPase_C_sf"/>
</dbReference>
<dbReference type="SUPFAM" id="SSF47384">
    <property type="entry name" value="Homodimeric domain of signal transducing histidine kinase"/>
    <property type="match status" value="1"/>
</dbReference>
<dbReference type="InterPro" id="IPR000014">
    <property type="entry name" value="PAS"/>
</dbReference>
<dbReference type="PANTHER" id="PTHR43047">
    <property type="entry name" value="TWO-COMPONENT HISTIDINE PROTEIN KINASE"/>
    <property type="match status" value="1"/>
</dbReference>
<dbReference type="InterPro" id="IPR003661">
    <property type="entry name" value="HisK_dim/P_dom"/>
</dbReference>
<dbReference type="InterPro" id="IPR003594">
    <property type="entry name" value="HATPase_dom"/>
</dbReference>
<dbReference type="GO" id="GO:0004673">
    <property type="term" value="F:protein histidine kinase activity"/>
    <property type="evidence" value="ECO:0007669"/>
    <property type="project" value="UniProtKB-EC"/>
</dbReference>
<organism evidence="9 10">
    <name type="scientific">Candidatus Dehalogenimonas loeffleri</name>
    <dbReference type="NCBI Taxonomy" id="3127115"/>
    <lineage>
        <taxon>Bacteria</taxon>
        <taxon>Bacillati</taxon>
        <taxon>Chloroflexota</taxon>
        <taxon>Dehalococcoidia</taxon>
        <taxon>Dehalococcoidales</taxon>
        <taxon>Dehalococcoidaceae</taxon>
        <taxon>Dehalogenimonas</taxon>
    </lineage>
</organism>
<dbReference type="EC" id="2.7.13.3" evidence="2"/>
<dbReference type="SMART" id="SM00388">
    <property type="entry name" value="HisKA"/>
    <property type="match status" value="1"/>
</dbReference>
<dbReference type="InterPro" id="IPR004358">
    <property type="entry name" value="Sig_transdc_His_kin-like_C"/>
</dbReference>
<dbReference type="Gene3D" id="3.30.450.20">
    <property type="entry name" value="PAS domain"/>
    <property type="match status" value="1"/>
</dbReference>
<evidence type="ECO:0000313" key="9">
    <source>
        <dbReference type="EMBL" id="WWX25596.1"/>
    </source>
</evidence>
<sequence>MTDHTDKTQSELIAEIERLQSAVEAVIEPAETDCRSVRESEEKFRMLFHNANDAIFLWEIRNGYPTVLLEANKVAASRLGIPMAEMPDLQVADFSITTRAETEANVARLLQDRHGTFESVHKRRDGSTFPVEISSHVFELGGKTVILSIARDITVRKKSQEELTALYHREKDLRLALETEISKRIDFTRSLVHELKTPLTPMIASGEVLLDILEGEDELRLAGNIYRGALNLERRINDLLDFARGEMGVLKVSRQPLDICPLLLDLAAEVSPQFDRKQQSLELNLPDILPQVLADEDRLKQVLLNLLTNAGKFTPRGGQITLGAKVDGNMLQLWVSDNGRGIAQTEQASIFLPYYRVQDDNDPNDGMGIGLALCKMLVTLHSGDIWFTSEKGQGSTFYFTLPLAKNME</sequence>
<dbReference type="SUPFAM" id="SSF55874">
    <property type="entry name" value="ATPase domain of HSP90 chaperone/DNA topoisomerase II/histidine kinase"/>
    <property type="match status" value="1"/>
</dbReference>
<dbReference type="Pfam" id="PF00512">
    <property type="entry name" value="HisKA"/>
    <property type="match status" value="1"/>
</dbReference>
<dbReference type="RefSeq" id="WP_338737907.1">
    <property type="nucleotide sequence ID" value="NZ_CP146612.1"/>
</dbReference>
<accession>A0ABZ2J4A1</accession>
<evidence type="ECO:0000313" key="10">
    <source>
        <dbReference type="Proteomes" id="UP001375370"/>
    </source>
</evidence>
<evidence type="ECO:0000259" key="7">
    <source>
        <dbReference type="PROSITE" id="PS50109"/>
    </source>
</evidence>
<evidence type="ECO:0000256" key="2">
    <source>
        <dbReference type="ARBA" id="ARBA00012438"/>
    </source>
</evidence>
<evidence type="ECO:0000256" key="6">
    <source>
        <dbReference type="ARBA" id="ARBA00023012"/>
    </source>
</evidence>
<evidence type="ECO:0000256" key="4">
    <source>
        <dbReference type="ARBA" id="ARBA00022679"/>
    </source>
</evidence>
<dbReference type="Proteomes" id="UP001375370">
    <property type="component" value="Chromosome"/>
</dbReference>
<dbReference type="PRINTS" id="PR00344">
    <property type="entry name" value="BCTRLSENSOR"/>
</dbReference>
<keyword evidence="6" id="KW-0902">Two-component regulatory system</keyword>
<feature type="domain" description="Histidine kinase" evidence="7">
    <location>
        <begin position="190"/>
        <end position="405"/>
    </location>
</feature>
<evidence type="ECO:0000256" key="5">
    <source>
        <dbReference type="ARBA" id="ARBA00022777"/>
    </source>
</evidence>
<dbReference type="NCBIfam" id="TIGR00229">
    <property type="entry name" value="sensory_box"/>
    <property type="match status" value="1"/>
</dbReference>
<keyword evidence="4 9" id="KW-0808">Transferase</keyword>
<dbReference type="EMBL" id="CP146612">
    <property type="protein sequence ID" value="WWX25596.1"/>
    <property type="molecule type" value="Genomic_DNA"/>
</dbReference>
<dbReference type="InterPro" id="IPR035965">
    <property type="entry name" value="PAS-like_dom_sf"/>
</dbReference>
<keyword evidence="3" id="KW-0597">Phosphoprotein</keyword>
<dbReference type="PANTHER" id="PTHR43047:SF72">
    <property type="entry name" value="OSMOSENSING HISTIDINE PROTEIN KINASE SLN1"/>
    <property type="match status" value="1"/>
</dbReference>
<comment type="catalytic activity">
    <reaction evidence="1">
        <text>ATP + protein L-histidine = ADP + protein N-phospho-L-histidine.</text>
        <dbReference type="EC" id="2.7.13.3"/>
    </reaction>
</comment>
<dbReference type="PROSITE" id="PS50113">
    <property type="entry name" value="PAC"/>
    <property type="match status" value="1"/>
</dbReference>
<feature type="domain" description="PAC" evidence="8">
    <location>
        <begin position="115"/>
        <end position="165"/>
    </location>
</feature>
<protein>
    <recommendedName>
        <fullName evidence="2">histidine kinase</fullName>
        <ecNumber evidence="2">2.7.13.3</ecNumber>
    </recommendedName>
</protein>
<dbReference type="SMART" id="SM00387">
    <property type="entry name" value="HATPase_c"/>
    <property type="match status" value="1"/>
</dbReference>
<name>A0ABZ2J4A1_9CHLR</name>
<gene>
    <name evidence="9" type="ORF">V8247_01085</name>
</gene>
<dbReference type="PROSITE" id="PS50109">
    <property type="entry name" value="HIS_KIN"/>
    <property type="match status" value="1"/>
</dbReference>
<dbReference type="InterPro" id="IPR005467">
    <property type="entry name" value="His_kinase_dom"/>
</dbReference>
<evidence type="ECO:0000256" key="3">
    <source>
        <dbReference type="ARBA" id="ARBA00022553"/>
    </source>
</evidence>
<dbReference type="InterPro" id="IPR036097">
    <property type="entry name" value="HisK_dim/P_sf"/>
</dbReference>
<dbReference type="Gene3D" id="1.10.287.130">
    <property type="match status" value="1"/>
</dbReference>
<keyword evidence="5 9" id="KW-0418">Kinase</keyword>
<dbReference type="Pfam" id="PF13426">
    <property type="entry name" value="PAS_9"/>
    <property type="match status" value="1"/>
</dbReference>
<reference evidence="9 10" key="1">
    <citation type="submission" date="2024-03" db="EMBL/GenBank/DDBJ databases">
        <title>A Dehalogenimonas Isolated from Estuarine Sediments Dihaloeliminates Chlorinated Alkanes.</title>
        <authorList>
            <person name="Yang Y."/>
            <person name="Wang H."/>
        </authorList>
    </citation>
    <scope>NUCLEOTIDE SEQUENCE [LARGE SCALE GENOMIC DNA]</scope>
    <source>
        <strain evidence="9 10">W</strain>
    </source>
</reference>
<evidence type="ECO:0000259" key="8">
    <source>
        <dbReference type="PROSITE" id="PS50113"/>
    </source>
</evidence>
<proteinExistence type="predicted"/>
<dbReference type="Pfam" id="PF02518">
    <property type="entry name" value="HATPase_c"/>
    <property type="match status" value="1"/>
</dbReference>